<dbReference type="PANTHER" id="PTHR35882:SF2">
    <property type="entry name" value="PELA"/>
    <property type="match status" value="1"/>
</dbReference>
<dbReference type="InterPro" id="IPR013785">
    <property type="entry name" value="Aldolase_TIM"/>
</dbReference>
<comment type="caution">
    <text evidence="2">The sequence shown here is derived from an EMBL/GenBank/DDBJ whole genome shotgun (WGS) entry which is preliminary data.</text>
</comment>
<reference evidence="2 3" key="1">
    <citation type="submission" date="2017-06" db="EMBL/GenBank/DDBJ databases">
        <title>Cultured bacterium strain Saccharothrix yanglingensis Hhs.015.</title>
        <authorList>
            <person name="Xia Y."/>
        </authorList>
    </citation>
    <scope>NUCLEOTIDE SEQUENCE [LARGE SCALE GENOMIC DNA]</scope>
    <source>
        <strain evidence="2 3">Hhs.015</strain>
    </source>
</reference>
<evidence type="ECO:0000313" key="2">
    <source>
        <dbReference type="EMBL" id="MDQ2589105.1"/>
    </source>
</evidence>
<dbReference type="SUPFAM" id="SSF51445">
    <property type="entry name" value="(Trans)glycosidases"/>
    <property type="match status" value="1"/>
</dbReference>
<dbReference type="Gene3D" id="3.20.20.70">
    <property type="entry name" value="Aldolase class I"/>
    <property type="match status" value="1"/>
</dbReference>
<name>A0ABU0XAI4_9PSEU</name>
<dbReference type="GO" id="GO:0016787">
    <property type="term" value="F:hydrolase activity"/>
    <property type="evidence" value="ECO:0007669"/>
    <property type="project" value="UniProtKB-KW"/>
</dbReference>
<evidence type="ECO:0000259" key="1">
    <source>
        <dbReference type="Pfam" id="PF03537"/>
    </source>
</evidence>
<feature type="domain" description="Glycoside-hydrolase family GH114 TIM-barrel" evidence="1">
    <location>
        <begin position="57"/>
        <end position="291"/>
    </location>
</feature>
<dbReference type="PRINTS" id="PR01545">
    <property type="entry name" value="THEMAYE10DUF"/>
</dbReference>
<sequence>MVRLCRRSSIICSVLVMLSVLVVPGCGSEGFLLSGLVYQLQGYRDDRLDELVGVHARYAVIDLARDAGESYFSAAEIAALREPGTEVLAYFEIGSVESFRPDFATIRDAGLLLHEWSDWPGEHFARYWEPEWWEMVVRPRIDRALRAGFDGAYLDTPLAYEEINRASVPDLDRAELGQRMVELIVRISEYGKGADPRFQVYPQNSPELAEHPGYLDAVDGIGVEELFFRATDVPCAADFCATDLAATRRVRDAGKTVLAVDYAVIPENLAEACRRYREEGFEGYTTVRSLDRISAPCP</sequence>
<gene>
    <name evidence="2" type="ORF">CKY47_35250</name>
</gene>
<dbReference type="Proteomes" id="UP001225605">
    <property type="component" value="Unassembled WGS sequence"/>
</dbReference>
<proteinExistence type="predicted"/>
<keyword evidence="2" id="KW-0378">Hydrolase</keyword>
<keyword evidence="3" id="KW-1185">Reference proteome</keyword>
<organism evidence="2 3">
    <name type="scientific">Saccharothrix yanglingensis</name>
    <dbReference type="NCBI Taxonomy" id="659496"/>
    <lineage>
        <taxon>Bacteria</taxon>
        <taxon>Bacillati</taxon>
        <taxon>Actinomycetota</taxon>
        <taxon>Actinomycetes</taxon>
        <taxon>Pseudonocardiales</taxon>
        <taxon>Pseudonocardiaceae</taxon>
        <taxon>Saccharothrix</taxon>
    </lineage>
</organism>
<dbReference type="PANTHER" id="PTHR35882">
    <property type="entry name" value="PELA"/>
    <property type="match status" value="1"/>
</dbReference>
<dbReference type="InterPro" id="IPR017853">
    <property type="entry name" value="GH"/>
</dbReference>
<protein>
    <submittedName>
        <fullName evidence="2">Glycoside hydrolase</fullName>
    </submittedName>
</protein>
<accession>A0ABU0XAI4</accession>
<dbReference type="InterPro" id="IPR004352">
    <property type="entry name" value="GH114_TIM-barrel"/>
</dbReference>
<dbReference type="EMBL" id="NSDM01000030">
    <property type="protein sequence ID" value="MDQ2589105.1"/>
    <property type="molecule type" value="Genomic_DNA"/>
</dbReference>
<dbReference type="Pfam" id="PF03537">
    <property type="entry name" value="Glyco_hydro_114"/>
    <property type="match status" value="1"/>
</dbReference>
<dbReference type="InterPro" id="IPR016062">
    <property type="entry name" value="TM1410-rel"/>
</dbReference>
<evidence type="ECO:0000313" key="3">
    <source>
        <dbReference type="Proteomes" id="UP001225605"/>
    </source>
</evidence>